<sequence length="510" mass="55719">MDSFGGPNSSGLVATLEVIVHVSSSIKSPSPYHQYLFHGPTSTIPFAKIAAPDFKNDRQIPSKNMRIYSLLVASAAVAVPVSAGSNELSSLPTVKLDYSTIQAIGGNSTVGYYKFQNIRYSKAPIGDLRFAAPQWPDVETGINTGSLADTDVDCASSEDCLFLDVWALLTPWGGTCPCWSTTTVVDFIYVAYIYRLGITGVATGPTYQHEGGVSNLAVWDATHAFEWVHKYISNFGGNPSDVTAVEFSACGSQIGFQMTRFGGNAPQLFQKAFIMSPGYLPSVGHHQAEQFWQNGHFNFSGPCVLTHEQHEYNTVAYTGVESEGDISMTLRVLFPAITDDVIEELLTLYPAENYASAGLRLSDIQQSFEITAKNQVLTRALNNQTWNGEVGIGPAKHGTDQGYYFYSKHKFSASSNQTTSATTFNTAEAALVGAITSPVNETIARKMQKYLLSLVLTGNPNSAWTDDKLYWPRYDNCTMGVQIVMNGTFSVAKDNLATSTSFFWNKALWY</sequence>
<accession>A0A9W6XS31</accession>
<dbReference type="Gene3D" id="3.40.50.1820">
    <property type="entry name" value="alpha/beta hydrolase"/>
    <property type="match status" value="2"/>
</dbReference>
<dbReference type="InterPro" id="IPR029058">
    <property type="entry name" value="AB_hydrolase_fold"/>
</dbReference>
<dbReference type="InterPro" id="IPR050309">
    <property type="entry name" value="Type-B_Carboxylest/Lipase"/>
</dbReference>
<dbReference type="SUPFAM" id="SSF53474">
    <property type="entry name" value="alpha/beta-Hydrolases"/>
    <property type="match status" value="1"/>
</dbReference>
<dbReference type="InterPro" id="IPR002018">
    <property type="entry name" value="CarbesteraseB"/>
</dbReference>
<reference evidence="2" key="1">
    <citation type="submission" date="2023-04" db="EMBL/GenBank/DDBJ databases">
        <title>Phytophthora fragariaefolia NBRC 109709.</title>
        <authorList>
            <person name="Ichikawa N."/>
            <person name="Sato H."/>
            <person name="Tonouchi N."/>
        </authorList>
    </citation>
    <scope>NUCLEOTIDE SEQUENCE</scope>
    <source>
        <strain evidence="2">NBRC 109709</strain>
    </source>
</reference>
<organism evidence="2 3">
    <name type="scientific">Phytophthora fragariaefolia</name>
    <dbReference type="NCBI Taxonomy" id="1490495"/>
    <lineage>
        <taxon>Eukaryota</taxon>
        <taxon>Sar</taxon>
        <taxon>Stramenopiles</taxon>
        <taxon>Oomycota</taxon>
        <taxon>Peronosporomycetes</taxon>
        <taxon>Peronosporales</taxon>
        <taxon>Peronosporaceae</taxon>
        <taxon>Phytophthora</taxon>
    </lineage>
</organism>
<evidence type="ECO:0000313" key="3">
    <source>
        <dbReference type="Proteomes" id="UP001165121"/>
    </source>
</evidence>
<dbReference type="EMBL" id="BSXT01001609">
    <property type="protein sequence ID" value="GMF43946.1"/>
    <property type="molecule type" value="Genomic_DNA"/>
</dbReference>
<comment type="caution">
    <text evidence="2">The sequence shown here is derived from an EMBL/GenBank/DDBJ whole genome shotgun (WGS) entry which is preliminary data.</text>
</comment>
<dbReference type="OrthoDB" id="408631at2759"/>
<feature type="domain" description="Carboxylesterase type B" evidence="1">
    <location>
        <begin position="109"/>
        <end position="286"/>
    </location>
</feature>
<dbReference type="PANTHER" id="PTHR11559">
    <property type="entry name" value="CARBOXYLESTERASE"/>
    <property type="match status" value="1"/>
</dbReference>
<proteinExistence type="predicted"/>
<dbReference type="Proteomes" id="UP001165121">
    <property type="component" value="Unassembled WGS sequence"/>
</dbReference>
<evidence type="ECO:0000313" key="2">
    <source>
        <dbReference type="EMBL" id="GMF43946.1"/>
    </source>
</evidence>
<dbReference type="Pfam" id="PF00135">
    <property type="entry name" value="COesterase"/>
    <property type="match status" value="1"/>
</dbReference>
<protein>
    <submittedName>
        <fullName evidence="2">Unnamed protein product</fullName>
    </submittedName>
</protein>
<evidence type="ECO:0000259" key="1">
    <source>
        <dbReference type="Pfam" id="PF00135"/>
    </source>
</evidence>
<gene>
    <name evidence="2" type="ORF">Pfra01_001509400</name>
</gene>
<dbReference type="AlphaFoldDB" id="A0A9W6XS31"/>
<name>A0A9W6XS31_9STRA</name>
<keyword evidence="3" id="KW-1185">Reference proteome</keyword>